<dbReference type="PANTHER" id="PTHR30055">
    <property type="entry name" value="HTH-TYPE TRANSCRIPTIONAL REGULATOR RUTR"/>
    <property type="match status" value="1"/>
</dbReference>
<evidence type="ECO:0000256" key="3">
    <source>
        <dbReference type="ARBA" id="ARBA00023125"/>
    </source>
</evidence>
<evidence type="ECO:0000256" key="4">
    <source>
        <dbReference type="ARBA" id="ARBA00023163"/>
    </source>
</evidence>
<dbReference type="InterPro" id="IPR050109">
    <property type="entry name" value="HTH-type_TetR-like_transc_reg"/>
</dbReference>
<dbReference type="Pfam" id="PF00440">
    <property type="entry name" value="TetR_N"/>
    <property type="match status" value="1"/>
</dbReference>
<sequence length="190" mass="22526">MKERIIQEADMQILKFGFRRFTVNDIASNLGISKKTIYKYFDSKRQLISEVVDNALKRKQDYVMQIMQKEGDWLEKLEAIISMEREEPPDWMVTELRRFFPEEWVKIQDKMQFHREQVRKLLMHGIEKGDIKPDIHPAVIDLVMHKSIEGLLETDFLTENNLTFKKAREDIKSIILRGILAKNYQPGNEG</sequence>
<feature type="DNA-binding region" description="H-T-H motif" evidence="5">
    <location>
        <begin position="22"/>
        <end position="41"/>
    </location>
</feature>
<name>A0A1I6CS61_9FIRM</name>
<keyword evidence="8" id="KW-1185">Reference proteome</keyword>
<dbReference type="InterPro" id="IPR001647">
    <property type="entry name" value="HTH_TetR"/>
</dbReference>
<dbReference type="SUPFAM" id="SSF46689">
    <property type="entry name" value="Homeodomain-like"/>
    <property type="match status" value="1"/>
</dbReference>
<dbReference type="PANTHER" id="PTHR30055:SF175">
    <property type="entry name" value="HTH-TYPE TRANSCRIPTIONAL REPRESSOR KSTR2"/>
    <property type="match status" value="1"/>
</dbReference>
<feature type="domain" description="HTH tetR-type" evidence="6">
    <location>
        <begin position="1"/>
        <end position="59"/>
    </location>
</feature>
<dbReference type="Gene3D" id="1.10.357.10">
    <property type="entry name" value="Tetracycline Repressor, domain 2"/>
    <property type="match status" value="1"/>
</dbReference>
<evidence type="ECO:0000259" key="6">
    <source>
        <dbReference type="PROSITE" id="PS50977"/>
    </source>
</evidence>
<dbReference type="RefSeq" id="WP_092481658.1">
    <property type="nucleotide sequence ID" value="NZ_FOYM01000001.1"/>
</dbReference>
<evidence type="ECO:0000256" key="1">
    <source>
        <dbReference type="ARBA" id="ARBA00022491"/>
    </source>
</evidence>
<evidence type="ECO:0000256" key="5">
    <source>
        <dbReference type="PROSITE-ProRule" id="PRU00335"/>
    </source>
</evidence>
<dbReference type="GO" id="GO:0003700">
    <property type="term" value="F:DNA-binding transcription factor activity"/>
    <property type="evidence" value="ECO:0007669"/>
    <property type="project" value="TreeGrafter"/>
</dbReference>
<dbReference type="PROSITE" id="PS50977">
    <property type="entry name" value="HTH_TETR_2"/>
    <property type="match status" value="1"/>
</dbReference>
<gene>
    <name evidence="7" type="ORF">SAMN05660706_101284</name>
</gene>
<dbReference type="GO" id="GO:0000976">
    <property type="term" value="F:transcription cis-regulatory region binding"/>
    <property type="evidence" value="ECO:0007669"/>
    <property type="project" value="TreeGrafter"/>
</dbReference>
<proteinExistence type="predicted"/>
<evidence type="ECO:0000313" key="8">
    <source>
        <dbReference type="Proteomes" id="UP000199584"/>
    </source>
</evidence>
<dbReference type="STRING" id="39060.SAMN05660706_101284"/>
<keyword evidence="2" id="KW-0805">Transcription regulation</keyword>
<keyword evidence="4" id="KW-0804">Transcription</keyword>
<dbReference type="SUPFAM" id="SSF48498">
    <property type="entry name" value="Tetracyclin repressor-like, C-terminal domain"/>
    <property type="match status" value="1"/>
</dbReference>
<keyword evidence="1" id="KW-0678">Repressor</keyword>
<dbReference type="EMBL" id="FOYM01000001">
    <property type="protein sequence ID" value="SFQ95961.1"/>
    <property type="molecule type" value="Genomic_DNA"/>
</dbReference>
<keyword evidence="3 5" id="KW-0238">DNA-binding</keyword>
<dbReference type="InterPro" id="IPR009057">
    <property type="entry name" value="Homeodomain-like_sf"/>
</dbReference>
<dbReference type="Gene3D" id="1.10.10.60">
    <property type="entry name" value="Homeodomain-like"/>
    <property type="match status" value="1"/>
</dbReference>
<dbReference type="PRINTS" id="PR00455">
    <property type="entry name" value="HTHTETR"/>
</dbReference>
<organism evidence="7 8">
    <name type="scientific">Desulfoscipio geothermicus DSM 3669</name>
    <dbReference type="NCBI Taxonomy" id="1121426"/>
    <lineage>
        <taxon>Bacteria</taxon>
        <taxon>Bacillati</taxon>
        <taxon>Bacillota</taxon>
        <taxon>Clostridia</taxon>
        <taxon>Eubacteriales</taxon>
        <taxon>Desulfallaceae</taxon>
        <taxon>Desulfoscipio</taxon>
    </lineage>
</organism>
<accession>A0A1I6CS61</accession>
<evidence type="ECO:0000313" key="7">
    <source>
        <dbReference type="EMBL" id="SFQ95961.1"/>
    </source>
</evidence>
<dbReference type="AlphaFoldDB" id="A0A1I6CS61"/>
<evidence type="ECO:0000256" key="2">
    <source>
        <dbReference type="ARBA" id="ARBA00023015"/>
    </source>
</evidence>
<dbReference type="InterPro" id="IPR036271">
    <property type="entry name" value="Tet_transcr_reg_TetR-rel_C_sf"/>
</dbReference>
<reference evidence="8" key="1">
    <citation type="submission" date="2016-10" db="EMBL/GenBank/DDBJ databases">
        <authorList>
            <person name="Varghese N."/>
            <person name="Submissions S."/>
        </authorList>
    </citation>
    <scope>NUCLEOTIDE SEQUENCE [LARGE SCALE GENOMIC DNA]</scope>
    <source>
        <strain evidence="8">DSM 3669</strain>
    </source>
</reference>
<dbReference type="Proteomes" id="UP000199584">
    <property type="component" value="Unassembled WGS sequence"/>
</dbReference>
<protein>
    <submittedName>
        <fullName evidence="7">Transcriptional regulator, TetR family</fullName>
    </submittedName>
</protein>
<dbReference type="OrthoDB" id="9812134at2"/>